<reference evidence="1 3" key="1">
    <citation type="journal article" date="2016" name="Front. Microbiol.">
        <title>Genome Sequence of the Piezophilic, Mesophilic Sulfate-Reducing Bacterium Desulfovibrio indicus J2T.</title>
        <authorList>
            <person name="Cao J."/>
            <person name="Maignien L."/>
            <person name="Shao Z."/>
            <person name="Alain K."/>
            <person name="Jebbar M."/>
        </authorList>
    </citation>
    <scope>NUCLEOTIDE SEQUENCE [LARGE SCALE GENOMIC DNA]</scope>
    <source>
        <strain evidence="1 3">J2</strain>
    </source>
</reference>
<protein>
    <submittedName>
        <fullName evidence="2">YHS domain-containing protein</fullName>
    </submittedName>
</protein>
<proteinExistence type="predicted"/>
<dbReference type="GO" id="GO:0016491">
    <property type="term" value="F:oxidoreductase activity"/>
    <property type="evidence" value="ECO:0007669"/>
    <property type="project" value="InterPro"/>
</dbReference>
<dbReference type="Proteomes" id="UP000055611">
    <property type="component" value="Chromosome"/>
</dbReference>
<sequence length="102" mass="11169">MKRLAWTMAVVLLFAVLTPLGVLTVGQVDAAPGNQQLCPVMGFEINRELFTDYQGKRVYFCCPSCPPEFKKTPDTYMAAMEADGVVPEDAPAAQAEPKQRTS</sequence>
<dbReference type="KEGG" id="dej:AWY79_06570"/>
<dbReference type="AlphaFoldDB" id="A0A126QLW9"/>
<accession>A0A126QLW9</accession>
<evidence type="ECO:0000313" key="2">
    <source>
        <dbReference type="EMBL" id="TDT91783.1"/>
    </source>
</evidence>
<dbReference type="RefSeq" id="WP_066801807.1">
    <property type="nucleotide sequence ID" value="NZ_CP014206.1"/>
</dbReference>
<dbReference type="Gene3D" id="1.10.620.20">
    <property type="entry name" value="Ribonucleotide Reductase, subunit A"/>
    <property type="match status" value="1"/>
</dbReference>
<dbReference type="Proteomes" id="UP000295506">
    <property type="component" value="Unassembled WGS sequence"/>
</dbReference>
<reference evidence="2 4" key="2">
    <citation type="submission" date="2019-03" db="EMBL/GenBank/DDBJ databases">
        <title>Genomic Encyclopedia of Type Strains, Phase IV (KMG-IV): sequencing the most valuable type-strain genomes for metagenomic binning, comparative biology and taxonomic classification.</title>
        <authorList>
            <person name="Goeker M."/>
        </authorList>
    </citation>
    <scope>NUCLEOTIDE SEQUENCE [LARGE SCALE GENOMIC DNA]</scope>
    <source>
        <strain evidence="2 4">DSM 101483</strain>
    </source>
</reference>
<name>A0A126QLW9_9BACT</name>
<dbReference type="EMBL" id="CP014206">
    <property type="protein sequence ID" value="AMK10796.1"/>
    <property type="molecule type" value="Genomic_DNA"/>
</dbReference>
<organism evidence="2 4">
    <name type="scientific">Pseudodesulfovibrio indicus</name>
    <dbReference type="NCBI Taxonomy" id="1716143"/>
    <lineage>
        <taxon>Bacteria</taxon>
        <taxon>Pseudomonadati</taxon>
        <taxon>Thermodesulfobacteriota</taxon>
        <taxon>Desulfovibrionia</taxon>
        <taxon>Desulfovibrionales</taxon>
        <taxon>Desulfovibrionaceae</taxon>
    </lineage>
</organism>
<keyword evidence="3" id="KW-1185">Reference proteome</keyword>
<dbReference type="InterPro" id="IPR012348">
    <property type="entry name" value="RNR-like"/>
</dbReference>
<dbReference type="EMBL" id="SOBK01000001">
    <property type="protein sequence ID" value="TDT91783.1"/>
    <property type="molecule type" value="Genomic_DNA"/>
</dbReference>
<evidence type="ECO:0000313" key="3">
    <source>
        <dbReference type="Proteomes" id="UP000055611"/>
    </source>
</evidence>
<dbReference type="OrthoDB" id="9815497at2"/>
<evidence type="ECO:0000313" key="4">
    <source>
        <dbReference type="Proteomes" id="UP000295506"/>
    </source>
</evidence>
<gene>
    <name evidence="1" type="ORF">AWY79_06570</name>
    <name evidence="2" type="ORF">EDC59_101183</name>
</gene>
<evidence type="ECO:0000313" key="1">
    <source>
        <dbReference type="EMBL" id="AMK10796.1"/>
    </source>
</evidence>